<name>A0AAN7KY65_9MYRT</name>
<organism evidence="10 11">
    <name type="scientific">Trapa incisa</name>
    <dbReference type="NCBI Taxonomy" id="236973"/>
    <lineage>
        <taxon>Eukaryota</taxon>
        <taxon>Viridiplantae</taxon>
        <taxon>Streptophyta</taxon>
        <taxon>Embryophyta</taxon>
        <taxon>Tracheophyta</taxon>
        <taxon>Spermatophyta</taxon>
        <taxon>Magnoliopsida</taxon>
        <taxon>eudicotyledons</taxon>
        <taxon>Gunneridae</taxon>
        <taxon>Pentapetalae</taxon>
        <taxon>rosids</taxon>
        <taxon>malvids</taxon>
        <taxon>Myrtales</taxon>
        <taxon>Lythraceae</taxon>
        <taxon>Trapa</taxon>
    </lineage>
</organism>
<gene>
    <name evidence="10" type="ORF">SAY87_023683</name>
</gene>
<accession>A0AAN7KY65</accession>
<feature type="transmembrane region" description="Helical" evidence="7">
    <location>
        <begin position="61"/>
        <end position="81"/>
    </location>
</feature>
<keyword evidence="11" id="KW-1185">Reference proteome</keyword>
<evidence type="ECO:0000256" key="5">
    <source>
        <dbReference type="ARBA" id="ARBA00022989"/>
    </source>
</evidence>
<feature type="domain" description="Trichome birefringence-like C-terminal" evidence="8">
    <location>
        <begin position="181"/>
        <end position="477"/>
    </location>
</feature>
<dbReference type="PANTHER" id="PTHR32285">
    <property type="entry name" value="PROTEIN TRICHOME BIREFRINGENCE-LIKE 9-RELATED"/>
    <property type="match status" value="1"/>
</dbReference>
<comment type="subcellular location">
    <subcellularLocation>
        <location evidence="1">Membrane</location>
        <topology evidence="1">Single-pass membrane protein</topology>
    </subcellularLocation>
</comment>
<protein>
    <recommendedName>
        <fullName evidence="12">Trichome birefringence-like N-terminal domain-containing protein</fullName>
    </recommendedName>
</protein>
<dbReference type="Pfam" id="PF14416">
    <property type="entry name" value="PMR5N"/>
    <property type="match status" value="1"/>
</dbReference>
<feature type="domain" description="Trichome birefringence-like N-terminal" evidence="9">
    <location>
        <begin position="128"/>
        <end position="180"/>
    </location>
</feature>
<dbReference type="PANTHER" id="PTHR32285:SF213">
    <property type="entry name" value="PROTEIN TRICHOME BIREFRINGENCE-LIKE 11"/>
    <property type="match status" value="1"/>
</dbReference>
<dbReference type="Pfam" id="PF13839">
    <property type="entry name" value="PC-Esterase"/>
    <property type="match status" value="1"/>
</dbReference>
<dbReference type="GO" id="GO:0016020">
    <property type="term" value="C:membrane"/>
    <property type="evidence" value="ECO:0007669"/>
    <property type="project" value="UniProtKB-SubCell"/>
</dbReference>
<evidence type="ECO:0000259" key="9">
    <source>
        <dbReference type="Pfam" id="PF14416"/>
    </source>
</evidence>
<dbReference type="Proteomes" id="UP001345219">
    <property type="component" value="Chromosome 18"/>
</dbReference>
<evidence type="ECO:0000256" key="3">
    <source>
        <dbReference type="ARBA" id="ARBA00022692"/>
    </source>
</evidence>
<evidence type="ECO:0000259" key="8">
    <source>
        <dbReference type="Pfam" id="PF13839"/>
    </source>
</evidence>
<evidence type="ECO:0000256" key="4">
    <source>
        <dbReference type="ARBA" id="ARBA00022968"/>
    </source>
</evidence>
<keyword evidence="5 7" id="KW-1133">Transmembrane helix</keyword>
<keyword evidence="3 7" id="KW-0812">Transmembrane</keyword>
<evidence type="ECO:0000313" key="10">
    <source>
        <dbReference type="EMBL" id="KAK4775722.1"/>
    </source>
</evidence>
<dbReference type="AlphaFoldDB" id="A0AAN7KY65"/>
<proteinExistence type="inferred from homology"/>
<evidence type="ECO:0000256" key="2">
    <source>
        <dbReference type="ARBA" id="ARBA00007727"/>
    </source>
</evidence>
<dbReference type="GO" id="GO:0005794">
    <property type="term" value="C:Golgi apparatus"/>
    <property type="evidence" value="ECO:0007669"/>
    <property type="project" value="TreeGrafter"/>
</dbReference>
<evidence type="ECO:0000256" key="6">
    <source>
        <dbReference type="ARBA" id="ARBA00023136"/>
    </source>
</evidence>
<keyword evidence="4" id="KW-0735">Signal-anchor</keyword>
<evidence type="ECO:0008006" key="12">
    <source>
        <dbReference type="Google" id="ProtNLM"/>
    </source>
</evidence>
<dbReference type="InterPro" id="IPR029962">
    <property type="entry name" value="TBL"/>
</dbReference>
<dbReference type="GO" id="GO:0016413">
    <property type="term" value="F:O-acetyltransferase activity"/>
    <property type="evidence" value="ECO:0007669"/>
    <property type="project" value="InterPro"/>
</dbReference>
<evidence type="ECO:0000256" key="1">
    <source>
        <dbReference type="ARBA" id="ARBA00004167"/>
    </source>
</evidence>
<dbReference type="InterPro" id="IPR026057">
    <property type="entry name" value="TBL_C"/>
</dbReference>
<sequence length="499" mass="57433">MTHDRNHFSQSIAQKQTIILLTYQAKKKKRRIKCKKHSMAAVLLVPTCSKFKQQRLGENRVGLVGFFFALTLVVVACFMYMDYRRAVPVSKGFDPGRALAWQPQQQLRGRGEAGDVKRVDFLAEEGAGCDMFDGDWVWDKSYPLYESRDCRFLDDGFRCSENGRPDRLFTKWRWQPRHCNLPRFDAKVMLEQLRDRRLVFAGDSIGRNQWESLLCMLSSVIPDKASVFEVNGSPITKHRGSLVFKFKEYNCTVEYYRAPFLVLQSRPPAGSPSNIRTTLKLDRMDWSSSKWRDADVLVLNTGHWWNYEKTKRWGCYFQVGEEVKAEMKADDAYARALDTVLHWIHSQLNTSKTHVLFRTFSPVHFRGGDWKNSGGCNTETLPELGLRSSSLVPSKNWAQYRIASDVLAKPLYGSSQAIGLSVLNITLMASWRKDGHSSFYHRNMSGRSGGIRSVHRQDCSHWCLPGVPDTWNELLFALFMKREVSDRTGIKTVNLARIR</sequence>
<evidence type="ECO:0000256" key="7">
    <source>
        <dbReference type="SAM" id="Phobius"/>
    </source>
</evidence>
<reference evidence="10 11" key="1">
    <citation type="journal article" date="2023" name="Hortic Res">
        <title>Pangenome of water caltrop reveals structural variations and asymmetric subgenome divergence after allopolyploidization.</title>
        <authorList>
            <person name="Zhang X."/>
            <person name="Chen Y."/>
            <person name="Wang L."/>
            <person name="Yuan Y."/>
            <person name="Fang M."/>
            <person name="Shi L."/>
            <person name="Lu R."/>
            <person name="Comes H.P."/>
            <person name="Ma Y."/>
            <person name="Chen Y."/>
            <person name="Huang G."/>
            <person name="Zhou Y."/>
            <person name="Zheng Z."/>
            <person name="Qiu Y."/>
        </authorList>
    </citation>
    <scope>NUCLEOTIDE SEQUENCE [LARGE SCALE GENOMIC DNA]</scope>
    <source>
        <tissue evidence="10">Roots</tissue>
    </source>
</reference>
<dbReference type="InterPro" id="IPR025846">
    <property type="entry name" value="TBL_N"/>
</dbReference>
<dbReference type="EMBL" id="JAXIOK010000003">
    <property type="protein sequence ID" value="KAK4775722.1"/>
    <property type="molecule type" value="Genomic_DNA"/>
</dbReference>
<evidence type="ECO:0000313" key="11">
    <source>
        <dbReference type="Proteomes" id="UP001345219"/>
    </source>
</evidence>
<comment type="similarity">
    <text evidence="2">Belongs to the PC-esterase family. TBL subfamily.</text>
</comment>
<keyword evidence="6 7" id="KW-0472">Membrane</keyword>
<comment type="caution">
    <text evidence="10">The sequence shown here is derived from an EMBL/GenBank/DDBJ whole genome shotgun (WGS) entry which is preliminary data.</text>
</comment>